<dbReference type="EMBL" id="JALIEB010000013">
    <property type="protein sequence ID" value="MCV3273258.1"/>
    <property type="molecule type" value="Genomic_DNA"/>
</dbReference>
<reference evidence="1 2" key="1">
    <citation type="submission" date="2022-04" db="EMBL/GenBank/DDBJ databases">
        <title>Roseobacter sp. WL0113 is a bacterium isolated from neritic sediment.</title>
        <authorList>
            <person name="Wang L."/>
            <person name="He W."/>
            <person name="Zhang D.-F."/>
        </authorList>
    </citation>
    <scope>NUCLEOTIDE SEQUENCE [LARGE SCALE GENOMIC DNA]</scope>
    <source>
        <strain evidence="1 2">WL0113</strain>
    </source>
</reference>
<keyword evidence="2" id="KW-1185">Reference proteome</keyword>
<accession>A0ABT3BI54</accession>
<sequence>MSRKEPKTLRVACFEDGRRKIITFKRGAYWWSAAEGAYPLSAALESIKEQGGWIETIPNPNHRARGLFGQSALDLNSSAKRKRKSGLWEGCFNFSKEIPMSMIVQPQPDRPDPSVIAAQNDAFRKLACLGVPPAQPIQGRMHVTRALMEAGDGFMAEVVKATGEFATFEPENDPEGWHDFGAVEIRGETAFWKIDLYEADSDFRYGAETPDNPASTMRVLTIMLARDW</sequence>
<proteinExistence type="predicted"/>
<organism evidence="1 2">
    <name type="scientific">Roseobacter sinensis</name>
    <dbReference type="NCBI Taxonomy" id="2931391"/>
    <lineage>
        <taxon>Bacteria</taxon>
        <taxon>Pseudomonadati</taxon>
        <taxon>Pseudomonadota</taxon>
        <taxon>Alphaproteobacteria</taxon>
        <taxon>Rhodobacterales</taxon>
        <taxon>Roseobacteraceae</taxon>
        <taxon>Roseobacter</taxon>
    </lineage>
</organism>
<dbReference type="InterPro" id="IPR046293">
    <property type="entry name" value="DUF6330"/>
</dbReference>
<dbReference type="InterPro" id="IPR022243">
    <property type="entry name" value="DUF3768"/>
</dbReference>
<protein>
    <submittedName>
        <fullName evidence="1">DUF3768 domain-containing protein</fullName>
    </submittedName>
</protein>
<evidence type="ECO:0000313" key="1">
    <source>
        <dbReference type="EMBL" id="MCV3273258.1"/>
    </source>
</evidence>
<dbReference type="Pfam" id="PF19855">
    <property type="entry name" value="DUF6330"/>
    <property type="match status" value="1"/>
</dbReference>
<dbReference type="Proteomes" id="UP001208690">
    <property type="component" value="Unassembled WGS sequence"/>
</dbReference>
<comment type="caution">
    <text evidence="1">The sequence shown here is derived from an EMBL/GenBank/DDBJ whole genome shotgun (WGS) entry which is preliminary data.</text>
</comment>
<name>A0ABT3BI54_9RHOB</name>
<gene>
    <name evidence="1" type="ORF">MUB52_17640</name>
</gene>
<evidence type="ECO:0000313" key="2">
    <source>
        <dbReference type="Proteomes" id="UP001208690"/>
    </source>
</evidence>
<dbReference type="Pfam" id="PF12599">
    <property type="entry name" value="DUF3768"/>
    <property type="match status" value="1"/>
</dbReference>